<reference evidence="3 4" key="2">
    <citation type="journal article" date="2012" name="PLoS Pathog.">
        <title>Diverse lifestyles and strategies of plant pathogenesis encoded in the genomes of eighteen Dothideomycetes fungi.</title>
        <authorList>
            <person name="Ohm R.A."/>
            <person name="Feau N."/>
            <person name="Henrissat B."/>
            <person name="Schoch C.L."/>
            <person name="Horwitz B.A."/>
            <person name="Barry K.W."/>
            <person name="Condon B.J."/>
            <person name="Copeland A.C."/>
            <person name="Dhillon B."/>
            <person name="Glaser F."/>
            <person name="Hesse C.N."/>
            <person name="Kosti I."/>
            <person name="LaButti K."/>
            <person name="Lindquist E.A."/>
            <person name="Lucas S."/>
            <person name="Salamov A.A."/>
            <person name="Bradshaw R.E."/>
            <person name="Ciuffetti L."/>
            <person name="Hamelin R.C."/>
            <person name="Kema G.H.J."/>
            <person name="Lawrence C."/>
            <person name="Scott J.A."/>
            <person name="Spatafora J.W."/>
            <person name="Turgeon B.G."/>
            <person name="de Wit P.J.G.M."/>
            <person name="Zhong S."/>
            <person name="Goodwin S.B."/>
            <person name="Grigoriev I.V."/>
        </authorList>
    </citation>
    <scope>NUCLEOTIDE SEQUENCE [LARGE SCALE GENOMIC DNA]</scope>
    <source>
        <strain evidence="4">NZE10 / CBS 128990</strain>
    </source>
</reference>
<dbReference type="Proteomes" id="UP000016933">
    <property type="component" value="Unassembled WGS sequence"/>
</dbReference>
<reference evidence="4" key="1">
    <citation type="journal article" date="2012" name="PLoS Genet.">
        <title>The genomes of the fungal plant pathogens Cladosporium fulvum and Dothistroma septosporum reveal adaptation to different hosts and lifestyles but also signatures of common ancestry.</title>
        <authorList>
            <person name="de Wit P.J.G.M."/>
            <person name="van der Burgt A."/>
            <person name="Oekmen B."/>
            <person name="Stergiopoulos I."/>
            <person name="Abd-Elsalam K.A."/>
            <person name="Aerts A.L."/>
            <person name="Bahkali A.H."/>
            <person name="Beenen H.G."/>
            <person name="Chettri P."/>
            <person name="Cox M.P."/>
            <person name="Datema E."/>
            <person name="de Vries R.P."/>
            <person name="Dhillon B."/>
            <person name="Ganley A.R."/>
            <person name="Griffiths S.A."/>
            <person name="Guo Y."/>
            <person name="Hamelin R.C."/>
            <person name="Henrissat B."/>
            <person name="Kabir M.S."/>
            <person name="Jashni M.K."/>
            <person name="Kema G."/>
            <person name="Klaubauf S."/>
            <person name="Lapidus A."/>
            <person name="Levasseur A."/>
            <person name="Lindquist E."/>
            <person name="Mehrabi R."/>
            <person name="Ohm R.A."/>
            <person name="Owen T.J."/>
            <person name="Salamov A."/>
            <person name="Schwelm A."/>
            <person name="Schijlen E."/>
            <person name="Sun H."/>
            <person name="van den Burg H.A."/>
            <person name="van Ham R.C.H.J."/>
            <person name="Zhang S."/>
            <person name="Goodwin S.B."/>
            <person name="Grigoriev I.V."/>
            <person name="Collemare J."/>
            <person name="Bradshaw R.E."/>
        </authorList>
    </citation>
    <scope>NUCLEOTIDE SEQUENCE [LARGE SCALE GENOMIC DNA]</scope>
    <source>
        <strain evidence="4">NZE10 / CBS 128990</strain>
    </source>
</reference>
<evidence type="ECO:0000313" key="4">
    <source>
        <dbReference type="Proteomes" id="UP000016933"/>
    </source>
</evidence>
<dbReference type="AlphaFoldDB" id="N1PN09"/>
<feature type="coiled-coil region" evidence="1">
    <location>
        <begin position="139"/>
        <end position="180"/>
    </location>
</feature>
<proteinExistence type="predicted"/>
<evidence type="ECO:0000256" key="1">
    <source>
        <dbReference type="SAM" id="Coils"/>
    </source>
</evidence>
<feature type="coiled-coil region" evidence="1">
    <location>
        <begin position="238"/>
        <end position="272"/>
    </location>
</feature>
<gene>
    <name evidence="3" type="ORF">DOTSEDRAFT_53789</name>
</gene>
<organism evidence="3 4">
    <name type="scientific">Dothistroma septosporum (strain NZE10 / CBS 128990)</name>
    <name type="common">Red band needle blight fungus</name>
    <name type="synonym">Mycosphaerella pini</name>
    <dbReference type="NCBI Taxonomy" id="675120"/>
    <lineage>
        <taxon>Eukaryota</taxon>
        <taxon>Fungi</taxon>
        <taxon>Dikarya</taxon>
        <taxon>Ascomycota</taxon>
        <taxon>Pezizomycotina</taxon>
        <taxon>Dothideomycetes</taxon>
        <taxon>Dothideomycetidae</taxon>
        <taxon>Mycosphaerellales</taxon>
        <taxon>Mycosphaerellaceae</taxon>
        <taxon>Dothistroma</taxon>
    </lineage>
</organism>
<evidence type="ECO:0000256" key="2">
    <source>
        <dbReference type="SAM" id="MobiDB-lite"/>
    </source>
</evidence>
<feature type="compositionally biased region" description="Polar residues" evidence="2">
    <location>
        <begin position="300"/>
        <end position="309"/>
    </location>
</feature>
<keyword evidence="1" id="KW-0175">Coiled coil</keyword>
<evidence type="ECO:0000313" key="3">
    <source>
        <dbReference type="EMBL" id="EME44816.1"/>
    </source>
</evidence>
<name>N1PN09_DOTSN</name>
<feature type="region of interest" description="Disordered" evidence="2">
    <location>
        <begin position="274"/>
        <end position="310"/>
    </location>
</feature>
<dbReference type="EMBL" id="KB446539">
    <property type="protein sequence ID" value="EME44816.1"/>
    <property type="molecule type" value="Genomic_DNA"/>
</dbReference>
<protein>
    <submittedName>
        <fullName evidence="3">Uncharacterized protein</fullName>
    </submittedName>
</protein>
<dbReference type="HOGENOM" id="CLU_655559_0_0_1"/>
<feature type="compositionally biased region" description="Polar residues" evidence="2">
    <location>
        <begin position="274"/>
        <end position="284"/>
    </location>
</feature>
<sequence length="419" mass="47938">MVQNATYTGADLVTEALFAPLYTHFERLQACKSQLELQQENFEKATGALKTRAEAIVGYNGMEQRNENVNELRVEANFRQDQLSHSTGKMQKEEQQFNNVHREEEDQAGVIAAQAEDIQKKGLELKWSRYKMQGMEDVIDQQVEAMQGKEQNIQRLQWELKKKEEELENLNSQIDETRTSHGSSILMLERQQDQELRVLRSAPRAKVDELQEQQEKMSELSIEHCQSKEGFTALTRRLAEHDHEITDLRDKVQQKTSQIASLELVLAEANGRLSNDNGAQQATGNDDEPVQDLNIALNGGHSSTSTETASPPYKTISIWPTSVIDHQDGHYIYSFDLRSEHDEWEAHVRVPEDAISDRVQNVFRDHGWVRFHPESTRSYNAEMRELLVADEAVGCNVYRLKVLFKGAERQGVCRVPSGF</sequence>
<accession>N1PN09</accession>
<keyword evidence="4" id="KW-1185">Reference proteome</keyword>